<keyword evidence="2" id="KW-1185">Reference proteome</keyword>
<gene>
    <name evidence="1" type="ORF">AJGP001_17115</name>
</gene>
<organism evidence="1 2">
    <name type="scientific">Planococcus faecalis</name>
    <dbReference type="NCBI Taxonomy" id="1598147"/>
    <lineage>
        <taxon>Bacteria</taxon>
        <taxon>Bacillati</taxon>
        <taxon>Bacillota</taxon>
        <taxon>Bacilli</taxon>
        <taxon>Bacillales</taxon>
        <taxon>Caryophanaceae</taxon>
        <taxon>Planococcus</taxon>
    </lineage>
</organism>
<reference evidence="1 2" key="1">
    <citation type="submission" date="2017-01" db="EMBL/GenBank/DDBJ databases">
        <title>Planococcus faecalis genome complete sequence.</title>
        <authorList>
            <person name="Lee P.C."/>
        </authorList>
    </citation>
    <scope>NUCLEOTIDE SEQUENCE [LARGE SCALE GENOMIC DNA]</scope>
    <source>
        <strain evidence="1 2">AJ003</strain>
    </source>
</reference>
<name>A0ABM6IWF8_9BACL</name>
<evidence type="ECO:0000313" key="1">
    <source>
        <dbReference type="EMBL" id="AQU80904.1"/>
    </source>
</evidence>
<proteinExistence type="predicted"/>
<sequence>MHLSVSMKKSQETVAEINQYTKGALFSRDISAKENVQQMVSAANTQIMYEAMMNTILLGRVGDSEQQPFSWPVKMWLVVPVKHGWLMAVA</sequence>
<dbReference type="RefSeq" id="WP_071152932.1">
    <property type="nucleotide sequence ID" value="NZ_MBMU01000001.1"/>
</dbReference>
<evidence type="ECO:0000313" key="2">
    <source>
        <dbReference type="Proteomes" id="UP000189661"/>
    </source>
</evidence>
<dbReference type="EMBL" id="CP019401">
    <property type="protein sequence ID" value="AQU80904.1"/>
    <property type="molecule type" value="Genomic_DNA"/>
</dbReference>
<dbReference type="Proteomes" id="UP000189661">
    <property type="component" value="Chromosome"/>
</dbReference>
<protein>
    <submittedName>
        <fullName evidence="1">Uncharacterized protein</fullName>
    </submittedName>
</protein>
<accession>A0ABM6IWF8</accession>